<name>A0A8J2YT62_9PROT</name>
<dbReference type="EMBL" id="BMJQ01000005">
    <property type="protein sequence ID" value="GGF17814.1"/>
    <property type="molecule type" value="Genomic_DNA"/>
</dbReference>
<keyword evidence="2" id="KW-1185">Reference proteome</keyword>
<accession>A0A8J2YT62</accession>
<proteinExistence type="predicted"/>
<dbReference type="AlphaFoldDB" id="A0A8J2YT62"/>
<evidence type="ECO:0000313" key="1">
    <source>
        <dbReference type="EMBL" id="GGF17814.1"/>
    </source>
</evidence>
<reference evidence="1" key="1">
    <citation type="journal article" date="2014" name="Int. J. Syst. Evol. Microbiol.">
        <title>Complete genome sequence of Corynebacterium casei LMG S-19264T (=DSM 44701T), isolated from a smear-ripened cheese.</title>
        <authorList>
            <consortium name="US DOE Joint Genome Institute (JGI-PGF)"/>
            <person name="Walter F."/>
            <person name="Albersmeier A."/>
            <person name="Kalinowski J."/>
            <person name="Ruckert C."/>
        </authorList>
    </citation>
    <scope>NUCLEOTIDE SEQUENCE</scope>
    <source>
        <strain evidence="1">CGMCC 1.15725</strain>
    </source>
</reference>
<evidence type="ECO:0000313" key="2">
    <source>
        <dbReference type="Proteomes" id="UP000646365"/>
    </source>
</evidence>
<protein>
    <submittedName>
        <fullName evidence="1">Uncharacterized protein</fullName>
    </submittedName>
</protein>
<dbReference type="Proteomes" id="UP000646365">
    <property type="component" value="Unassembled WGS sequence"/>
</dbReference>
<gene>
    <name evidence="1" type="ORF">GCM10011611_24580</name>
</gene>
<comment type="caution">
    <text evidence="1">The sequence shown here is derived from an EMBL/GenBank/DDBJ whole genome shotgun (WGS) entry which is preliminary data.</text>
</comment>
<dbReference type="RefSeq" id="WP_189046028.1">
    <property type="nucleotide sequence ID" value="NZ_BMJQ01000005.1"/>
</dbReference>
<organism evidence="1 2">
    <name type="scientific">Aliidongia dinghuensis</name>
    <dbReference type="NCBI Taxonomy" id="1867774"/>
    <lineage>
        <taxon>Bacteria</taxon>
        <taxon>Pseudomonadati</taxon>
        <taxon>Pseudomonadota</taxon>
        <taxon>Alphaproteobacteria</taxon>
        <taxon>Rhodospirillales</taxon>
        <taxon>Dongiaceae</taxon>
        <taxon>Aliidongia</taxon>
    </lineage>
</organism>
<sequence>MRNTCYLRKGTVYLPTLANAPGSSLYELVEPIAVIPATEVENLRQAMREKILAGNPPPSAPRPPRTPEPVVLPLLAGVKTWSAFDRGVTATWSITDQGGSYKIIPLRRYSSRGGWVPDTENTIFLPPGADLDAVCDRMVELIQAAETNKT</sequence>
<reference evidence="1" key="2">
    <citation type="submission" date="2020-09" db="EMBL/GenBank/DDBJ databases">
        <authorList>
            <person name="Sun Q."/>
            <person name="Zhou Y."/>
        </authorList>
    </citation>
    <scope>NUCLEOTIDE SEQUENCE</scope>
    <source>
        <strain evidence="1">CGMCC 1.15725</strain>
    </source>
</reference>